<evidence type="ECO:0000259" key="1">
    <source>
        <dbReference type="Pfam" id="PF01872"/>
    </source>
</evidence>
<feature type="domain" description="Bacterial bifunctional deaminase-reductase C-terminal" evidence="1">
    <location>
        <begin position="8"/>
        <end position="154"/>
    </location>
</feature>
<accession>A0ABV3V3U4</accession>
<protein>
    <submittedName>
        <fullName evidence="2">Dihydrofolate reductase family protein</fullName>
    </submittedName>
</protein>
<dbReference type="InterPro" id="IPR050765">
    <property type="entry name" value="Riboflavin_Biosynth_HTPR"/>
</dbReference>
<dbReference type="SUPFAM" id="SSF53597">
    <property type="entry name" value="Dihydrofolate reductase-like"/>
    <property type="match status" value="1"/>
</dbReference>
<proteinExistence type="predicted"/>
<dbReference type="PANTHER" id="PTHR38011">
    <property type="entry name" value="DIHYDROFOLATE REDUCTASE FAMILY PROTEIN (AFU_ORTHOLOGUE AFUA_8G06820)"/>
    <property type="match status" value="1"/>
</dbReference>
<dbReference type="Proteomes" id="UP001558481">
    <property type="component" value="Unassembled WGS sequence"/>
</dbReference>
<organism evidence="2 3">
    <name type="scientific">Kocuria carniphila</name>
    <dbReference type="NCBI Taxonomy" id="262208"/>
    <lineage>
        <taxon>Bacteria</taxon>
        <taxon>Bacillati</taxon>
        <taxon>Actinomycetota</taxon>
        <taxon>Actinomycetes</taxon>
        <taxon>Micrococcales</taxon>
        <taxon>Micrococcaceae</taxon>
        <taxon>Kocuria</taxon>
    </lineage>
</organism>
<evidence type="ECO:0000313" key="3">
    <source>
        <dbReference type="Proteomes" id="UP001558481"/>
    </source>
</evidence>
<sequence length="182" mass="20157">MTNYRFYVASSLDGFIADDHDSLDWLVTQPIDAHGFMNYNRFMADIGVLAMGHTTYQWIVDHNMTSGEPWPYEVPTYVFTHRDLTPVADTIQTVSGTPGEHRAELVSAAGDKDVWIVGGGGLATQFARAGMLGEVMVSIAPVFLGSGRPLFTDAFNLELEEFDRNRAFLCARYSVRGPRAEA</sequence>
<dbReference type="RefSeq" id="WP_368629376.1">
    <property type="nucleotide sequence ID" value="NZ_JAYWLU010000007.1"/>
</dbReference>
<keyword evidence="3" id="KW-1185">Reference proteome</keyword>
<comment type="caution">
    <text evidence="2">The sequence shown here is derived from an EMBL/GenBank/DDBJ whole genome shotgun (WGS) entry which is preliminary data.</text>
</comment>
<reference evidence="2 3" key="1">
    <citation type="journal article" date="2024" name="Fungal Genet. Biol.">
        <title>The porcine skin microbiome exhibits broad fungal antagonism.</title>
        <authorList>
            <person name="De La Cruz K.F."/>
            <person name="Townsend E.C."/>
            <person name="Alex Cheong J.Z."/>
            <person name="Salamzade R."/>
            <person name="Liu A."/>
            <person name="Sandstrom S."/>
            <person name="Davila E."/>
            <person name="Huang L."/>
            <person name="Xu K.H."/>
            <person name="Wu S.Y."/>
            <person name="Meudt J.J."/>
            <person name="Shanmuganayagam D."/>
            <person name="Gibson A.L.F."/>
            <person name="Kalan L.R."/>
        </authorList>
    </citation>
    <scope>NUCLEOTIDE SEQUENCE [LARGE SCALE GENOMIC DNA]</scope>
    <source>
        <strain evidence="2 3">LK2625</strain>
    </source>
</reference>
<gene>
    <name evidence="2" type="ORF">VVR66_08385</name>
</gene>
<dbReference type="EMBL" id="JAYWLU010000007">
    <property type="protein sequence ID" value="MEX3594728.1"/>
    <property type="molecule type" value="Genomic_DNA"/>
</dbReference>
<evidence type="ECO:0000313" key="2">
    <source>
        <dbReference type="EMBL" id="MEX3594728.1"/>
    </source>
</evidence>
<dbReference type="Gene3D" id="3.40.430.10">
    <property type="entry name" value="Dihydrofolate Reductase, subunit A"/>
    <property type="match status" value="1"/>
</dbReference>
<dbReference type="InterPro" id="IPR002734">
    <property type="entry name" value="RibDG_C"/>
</dbReference>
<name>A0ABV3V3U4_9MICC</name>
<dbReference type="PANTHER" id="PTHR38011:SF11">
    <property type="entry name" value="2,5-DIAMINO-6-RIBOSYLAMINO-4(3H)-PYRIMIDINONE 5'-PHOSPHATE REDUCTASE"/>
    <property type="match status" value="1"/>
</dbReference>
<dbReference type="InterPro" id="IPR024072">
    <property type="entry name" value="DHFR-like_dom_sf"/>
</dbReference>
<dbReference type="Pfam" id="PF01872">
    <property type="entry name" value="RibD_C"/>
    <property type="match status" value="1"/>
</dbReference>